<gene>
    <name evidence="1" type="ORF">KSP39_PZI006006</name>
</gene>
<evidence type="ECO:0000313" key="2">
    <source>
        <dbReference type="Proteomes" id="UP001418222"/>
    </source>
</evidence>
<reference evidence="1 2" key="1">
    <citation type="journal article" date="2022" name="Nat. Plants">
        <title>Genomes of leafy and leafless Platanthera orchids illuminate the evolution of mycoheterotrophy.</title>
        <authorList>
            <person name="Li M.H."/>
            <person name="Liu K.W."/>
            <person name="Li Z."/>
            <person name="Lu H.C."/>
            <person name="Ye Q.L."/>
            <person name="Zhang D."/>
            <person name="Wang J.Y."/>
            <person name="Li Y.F."/>
            <person name="Zhong Z.M."/>
            <person name="Liu X."/>
            <person name="Yu X."/>
            <person name="Liu D.K."/>
            <person name="Tu X.D."/>
            <person name="Liu B."/>
            <person name="Hao Y."/>
            <person name="Liao X.Y."/>
            <person name="Jiang Y.T."/>
            <person name="Sun W.H."/>
            <person name="Chen J."/>
            <person name="Chen Y.Q."/>
            <person name="Ai Y."/>
            <person name="Zhai J.W."/>
            <person name="Wu S.S."/>
            <person name="Zhou Z."/>
            <person name="Hsiao Y.Y."/>
            <person name="Wu W.L."/>
            <person name="Chen Y.Y."/>
            <person name="Lin Y.F."/>
            <person name="Hsu J.L."/>
            <person name="Li C.Y."/>
            <person name="Wang Z.W."/>
            <person name="Zhao X."/>
            <person name="Zhong W.Y."/>
            <person name="Ma X.K."/>
            <person name="Ma L."/>
            <person name="Huang J."/>
            <person name="Chen G.Z."/>
            <person name="Huang M.Z."/>
            <person name="Huang L."/>
            <person name="Peng D.H."/>
            <person name="Luo Y.B."/>
            <person name="Zou S.Q."/>
            <person name="Chen S.P."/>
            <person name="Lan S."/>
            <person name="Tsai W.C."/>
            <person name="Van de Peer Y."/>
            <person name="Liu Z.J."/>
        </authorList>
    </citation>
    <scope>NUCLEOTIDE SEQUENCE [LARGE SCALE GENOMIC DNA]</scope>
    <source>
        <strain evidence="1">Lor287</strain>
    </source>
</reference>
<keyword evidence="2" id="KW-1185">Reference proteome</keyword>
<dbReference type="EMBL" id="JBBWWQ010000004">
    <property type="protein sequence ID" value="KAK8949002.1"/>
    <property type="molecule type" value="Genomic_DNA"/>
</dbReference>
<protein>
    <submittedName>
        <fullName evidence="1">Uncharacterized protein</fullName>
    </submittedName>
</protein>
<sequence>MYDFAIRFHDPITKYDNIDGYLFNIRLLKLLFSPDLQLYHMLKVMPNPFLLPNPSFVEQNFDLLIIFSLLEELKSYPKYSYLKVKI</sequence>
<name>A0AAP0BUJ7_9ASPA</name>
<comment type="caution">
    <text evidence="1">The sequence shown here is derived from an EMBL/GenBank/DDBJ whole genome shotgun (WGS) entry which is preliminary data.</text>
</comment>
<accession>A0AAP0BUJ7</accession>
<dbReference type="Proteomes" id="UP001418222">
    <property type="component" value="Unassembled WGS sequence"/>
</dbReference>
<proteinExistence type="predicted"/>
<dbReference type="AlphaFoldDB" id="A0AAP0BUJ7"/>
<organism evidence="1 2">
    <name type="scientific">Platanthera zijinensis</name>
    <dbReference type="NCBI Taxonomy" id="2320716"/>
    <lineage>
        <taxon>Eukaryota</taxon>
        <taxon>Viridiplantae</taxon>
        <taxon>Streptophyta</taxon>
        <taxon>Embryophyta</taxon>
        <taxon>Tracheophyta</taxon>
        <taxon>Spermatophyta</taxon>
        <taxon>Magnoliopsida</taxon>
        <taxon>Liliopsida</taxon>
        <taxon>Asparagales</taxon>
        <taxon>Orchidaceae</taxon>
        <taxon>Orchidoideae</taxon>
        <taxon>Orchideae</taxon>
        <taxon>Orchidinae</taxon>
        <taxon>Platanthera</taxon>
    </lineage>
</organism>
<evidence type="ECO:0000313" key="1">
    <source>
        <dbReference type="EMBL" id="KAK8949002.1"/>
    </source>
</evidence>